<gene>
    <name evidence="2" type="ORF">DPX16_17977</name>
</gene>
<evidence type="ECO:0000313" key="2">
    <source>
        <dbReference type="EMBL" id="ROJ33155.1"/>
    </source>
</evidence>
<dbReference type="Proteomes" id="UP000281406">
    <property type="component" value="Unassembled WGS sequence"/>
</dbReference>
<proteinExistence type="predicted"/>
<evidence type="ECO:0000256" key="1">
    <source>
        <dbReference type="SAM" id="MobiDB-lite"/>
    </source>
</evidence>
<dbReference type="EMBL" id="RJVU01061675">
    <property type="protein sequence ID" value="ROJ33155.1"/>
    <property type="molecule type" value="Genomic_DNA"/>
</dbReference>
<name>A0A3N0XSZ7_ANAGA</name>
<feature type="compositionally biased region" description="Basic and acidic residues" evidence="1">
    <location>
        <begin position="117"/>
        <end position="130"/>
    </location>
</feature>
<evidence type="ECO:0000313" key="3">
    <source>
        <dbReference type="Proteomes" id="UP000281406"/>
    </source>
</evidence>
<feature type="region of interest" description="Disordered" evidence="1">
    <location>
        <begin position="104"/>
        <end position="130"/>
    </location>
</feature>
<dbReference type="AlphaFoldDB" id="A0A3N0XSZ7"/>
<accession>A0A3N0XSZ7</accession>
<keyword evidence="3" id="KW-1185">Reference proteome</keyword>
<organism evidence="2 3">
    <name type="scientific">Anabarilius grahami</name>
    <name type="common">Kanglang fish</name>
    <name type="synonym">Barilius grahami</name>
    <dbReference type="NCBI Taxonomy" id="495550"/>
    <lineage>
        <taxon>Eukaryota</taxon>
        <taxon>Metazoa</taxon>
        <taxon>Chordata</taxon>
        <taxon>Craniata</taxon>
        <taxon>Vertebrata</taxon>
        <taxon>Euteleostomi</taxon>
        <taxon>Actinopterygii</taxon>
        <taxon>Neopterygii</taxon>
        <taxon>Teleostei</taxon>
        <taxon>Ostariophysi</taxon>
        <taxon>Cypriniformes</taxon>
        <taxon>Xenocyprididae</taxon>
        <taxon>Xenocypridinae</taxon>
        <taxon>Xenocypridinae incertae sedis</taxon>
        <taxon>Anabarilius</taxon>
    </lineage>
</organism>
<comment type="caution">
    <text evidence="2">The sequence shown here is derived from an EMBL/GenBank/DDBJ whole genome shotgun (WGS) entry which is preliminary data.</text>
</comment>
<reference evidence="2 3" key="1">
    <citation type="submission" date="2018-10" db="EMBL/GenBank/DDBJ databases">
        <title>Genome assembly for a Yunnan-Guizhou Plateau 3E fish, Anabarilius grahami (Regan), and its evolutionary and genetic applications.</title>
        <authorList>
            <person name="Jiang W."/>
        </authorList>
    </citation>
    <scope>NUCLEOTIDE SEQUENCE [LARGE SCALE GENOMIC DNA]</scope>
    <source>
        <strain evidence="2">AG-KIZ</strain>
        <tissue evidence="2">Muscle</tissue>
    </source>
</reference>
<sequence>MLNESTLGLDTLAVKLRKYLMRLLMRRVDGGWVRGVKMQDLAAIFHLIALKEIGENSTEDSDAQFGDKDVMIQKIIFNKYRKGSENAKKLQGLEQKRFDLTDEYLSPVQMEEEDDREGEKVRESHQWLSA</sequence>
<protein>
    <submittedName>
        <fullName evidence="2">Uncharacterized protein</fullName>
    </submittedName>
</protein>